<dbReference type="SMART" id="SM00249">
    <property type="entry name" value="PHD"/>
    <property type="match status" value="3"/>
</dbReference>
<dbReference type="InterPro" id="IPR043151">
    <property type="entry name" value="BAH_sf"/>
</dbReference>
<dbReference type="FunFam" id="2.30.30.490:FF:000018">
    <property type="entry name" value="Lid2 complex component snt2"/>
    <property type="match status" value="1"/>
</dbReference>
<dbReference type="EMBL" id="MCFK01002547">
    <property type="protein sequence ID" value="RKF63454.1"/>
    <property type="molecule type" value="Genomic_DNA"/>
</dbReference>
<evidence type="ECO:0000259" key="11">
    <source>
        <dbReference type="PROSITE" id="PS51805"/>
    </source>
</evidence>
<protein>
    <submittedName>
        <fullName evidence="12">Putative bah domain-containing protein</fullName>
    </submittedName>
</protein>
<organism evidence="12 13">
    <name type="scientific">Erysiphe neolycopersici</name>
    <dbReference type="NCBI Taxonomy" id="212602"/>
    <lineage>
        <taxon>Eukaryota</taxon>
        <taxon>Fungi</taxon>
        <taxon>Dikarya</taxon>
        <taxon>Ascomycota</taxon>
        <taxon>Pezizomycotina</taxon>
        <taxon>Leotiomycetes</taxon>
        <taxon>Erysiphales</taxon>
        <taxon>Erysiphaceae</taxon>
        <taxon>Erysiphe</taxon>
    </lineage>
</organism>
<feature type="compositionally biased region" description="Basic and acidic residues" evidence="6">
    <location>
        <begin position="553"/>
        <end position="572"/>
    </location>
</feature>
<dbReference type="InterPro" id="IPR034732">
    <property type="entry name" value="EPHD"/>
</dbReference>
<dbReference type="Pfam" id="PF00628">
    <property type="entry name" value="PHD"/>
    <property type="match status" value="1"/>
</dbReference>
<dbReference type="PANTHER" id="PTHR47672">
    <property type="entry name" value="E3 UBIQUITIN-PROTEIN LIGASE SNT2"/>
    <property type="match status" value="1"/>
</dbReference>
<evidence type="ECO:0000256" key="5">
    <source>
        <dbReference type="PROSITE-ProRule" id="PRU00146"/>
    </source>
</evidence>
<dbReference type="SUPFAM" id="SSF57903">
    <property type="entry name" value="FYVE/PHD zinc finger"/>
    <property type="match status" value="2"/>
</dbReference>
<dbReference type="GO" id="GO:0048189">
    <property type="term" value="C:Lid2 complex"/>
    <property type="evidence" value="ECO:0007669"/>
    <property type="project" value="TreeGrafter"/>
</dbReference>
<dbReference type="STRING" id="212602.A0A420I1A3"/>
<dbReference type="Gene3D" id="3.30.40.10">
    <property type="entry name" value="Zinc/RING finger domain, C3HC4 (zinc finger)"/>
    <property type="match status" value="2"/>
</dbReference>
<feature type="domain" description="PHD-type" evidence="7">
    <location>
        <begin position="967"/>
        <end position="1017"/>
    </location>
</feature>
<dbReference type="OrthoDB" id="336088at2759"/>
<dbReference type="InterPro" id="IPR017884">
    <property type="entry name" value="SANT_dom"/>
</dbReference>
<evidence type="ECO:0000256" key="4">
    <source>
        <dbReference type="ARBA" id="ARBA00023242"/>
    </source>
</evidence>
<dbReference type="CDD" id="cd15497">
    <property type="entry name" value="PHD1_Snt2p_like"/>
    <property type="match status" value="1"/>
</dbReference>
<dbReference type="GO" id="GO:0008270">
    <property type="term" value="F:zinc ion binding"/>
    <property type="evidence" value="ECO:0007669"/>
    <property type="project" value="UniProtKB-KW"/>
</dbReference>
<feature type="domain" description="SANT" evidence="10">
    <location>
        <begin position="692"/>
        <end position="737"/>
    </location>
</feature>
<gene>
    <name evidence="12" type="ORF">OnM2_025040</name>
</gene>
<evidence type="ECO:0000259" key="7">
    <source>
        <dbReference type="PROSITE" id="PS50016"/>
    </source>
</evidence>
<dbReference type="GO" id="GO:0036205">
    <property type="term" value="P:histone catabolic process"/>
    <property type="evidence" value="ECO:0007669"/>
    <property type="project" value="TreeGrafter"/>
</dbReference>
<keyword evidence="3" id="KW-0862">Zinc</keyword>
<evidence type="ECO:0000313" key="13">
    <source>
        <dbReference type="Proteomes" id="UP000286134"/>
    </source>
</evidence>
<evidence type="ECO:0000259" key="9">
    <source>
        <dbReference type="PROSITE" id="PS51156"/>
    </source>
</evidence>
<name>A0A420I1A3_9PEZI</name>
<feature type="domain" description="BAH" evidence="8">
    <location>
        <begin position="206"/>
        <end position="324"/>
    </location>
</feature>
<dbReference type="Pfam" id="PF01426">
    <property type="entry name" value="BAH"/>
    <property type="match status" value="1"/>
</dbReference>
<dbReference type="Pfam" id="PF13831">
    <property type="entry name" value="PHD_2"/>
    <property type="match status" value="1"/>
</dbReference>
<feature type="region of interest" description="Disordered" evidence="6">
    <location>
        <begin position="128"/>
        <end position="155"/>
    </location>
</feature>
<feature type="compositionally biased region" description="Polar residues" evidence="6">
    <location>
        <begin position="18"/>
        <end position="36"/>
    </location>
</feature>
<feature type="compositionally biased region" description="Low complexity" evidence="6">
    <location>
        <begin position="1579"/>
        <end position="1593"/>
    </location>
</feature>
<accession>A0A420I1A3</accession>
<feature type="domain" description="PHD-type" evidence="11">
    <location>
        <begin position="1068"/>
        <end position="1206"/>
    </location>
</feature>
<feature type="compositionally biased region" description="Polar residues" evidence="6">
    <location>
        <begin position="1596"/>
        <end position="1633"/>
    </location>
</feature>
<dbReference type="PROSITE" id="PS51038">
    <property type="entry name" value="BAH"/>
    <property type="match status" value="1"/>
</dbReference>
<evidence type="ECO:0000256" key="2">
    <source>
        <dbReference type="ARBA" id="ARBA00022771"/>
    </source>
</evidence>
<evidence type="ECO:0000259" key="8">
    <source>
        <dbReference type="PROSITE" id="PS51038"/>
    </source>
</evidence>
<dbReference type="GO" id="GO:0003682">
    <property type="term" value="F:chromatin binding"/>
    <property type="evidence" value="ECO:0007669"/>
    <property type="project" value="InterPro"/>
</dbReference>
<dbReference type="PROSITE" id="PS51805">
    <property type="entry name" value="EPHD"/>
    <property type="match status" value="1"/>
</dbReference>
<comment type="caution">
    <text evidence="12">The sequence shown here is derived from an EMBL/GenBank/DDBJ whole genome shotgun (WGS) entry which is preliminary data.</text>
</comment>
<feature type="region of interest" description="Disordered" evidence="6">
    <location>
        <begin position="418"/>
        <end position="439"/>
    </location>
</feature>
<sequence length="1633" mass="182698">MNEQNFVENSVVTPNVAQSSLKQTSSGASNVASSVDATGGNIPYGTRSRNRANTSRPNYAEDREIETEYEAVPTGNGRKATRALEVMNSLEAGKSHANSRRASQIELESSNHINKSVKGCSLGISTITSNSNTGQGQSTNNKKRKASSLMNQTSKASLQSMTMQSTTSKSGTTSHIAAGFRETNMMEFENCGGRLIGKNLVADDGSVLQVNDHVYLISEPPGEPYYLGRIMEFLHINNDSSQPIDALRLNWFYRPKDIGRKSNDTRQVFATMHSEISPLTSLRGKCQIKHKSEVDSLEDLRRTPDCFWYEKLFDRYIHRFYDVIPTSEVINVPVDVKKVLNERWKFILVETGRGKDLTSAVKSCRRCNKYCASNDSVDCAVCQNTYHMICINPPLLKKPSRGFAWACGPCSKAQEKKLEARNTPNVNDLNNGDDDDDLIDEETDSQMAVEDLSETDQKSPLVINDVDKTLNPRTTEQSRQTSLWLFRYLGIYCRVQDALDYDGWIYPIACSRIGPRHQANVSPWYGRPVEYVKPLESKKKNSKGGGHKKDLKQHKDASATWETDKYSQDQRPKWVLDQPPGYINRGEDYDDITDSRCTAQLLYKLPDPHKLPSSILGDRNPDEVTVAERERYIFDYMEQAVRLAKPLGLPPLSTNLLDIALEILHSNSYDSEKALDALSKADRKIFKEPMLSPAEIKKFEDGVAKFGSECFSIKKHVKTVARADIIRFYYIWKKTERGKQIWGSYPIRKEKKEAKKGKSEALTSSKLQDDIADEHDDSAYDNNKVFRKKKGFQCKFCSTKISRQWRRAPVTPAVGTVSENSNTKGSGKDKGQQTIIALCRRCAELWRRYAIQWEDIDEVAKRVAQAGGRATKRKIDEEILKELVAANQITNQLNHSIYKVTSSNGGASKVSKSTGPDPPRKKIKATMEKESLEIASESMKATSKKKSFSDKPAPLSYLIPELSQAKIMPCAVCSEIEPIVDQHLSCKDCRMAVHRNCYGVVDNRNLSKWTCDMCANDKNPQVSVQYKCILCPVECTKRKCTEPSKASSREKLEKDRGKEHFEQEHNQEVTEYFQNKEIEMNKPIIPREPLKRTANNNWVHVTCAVFTPEVKFGNSKALEPSEGIPLIPASRYKGICEVCKSNDRGACVSCHECHTPVHVECAHQAGYTLGFEVLPVKASHLDQINIININNEAGTMTAAIWCKDHVPTKTKIYRMQDVLNNTGLNTMQLFAQNFKQADLALTGTVRKATLISLSTSIASKKNTLSPKCFASFNLNGNSKSACSYGALETMEEGGMLTNSQITNKVCVTCNIDISPKWWPYQGEILTPSIPTKLNGEPYQVLEKPCTEHRPKSPRVAICREKPTELAAAALDQNSTIVTSNSIVYQCHQCHWKKIEKKTVTTPTRNPVNPIQSPFSSSLVASQNARTEKEIIQALRTTYSCPPPPSVQLQNELPLDQLKTNWQNSLSVVYNESTADQSNQSCFLETNIKLEQLPHTLNSQTIQNSVSNSPYNGHFSPLSNGHISSQHSISLLDSSVQVNPYTSYKVPRPIPLSPQHLVNVVSPPLPLESLFVQSNGTGNQHHSISSHQHSLSLQDEVPTQTHDQKTSLDTSGYSNDNRINVGASASPSLRNLLH</sequence>
<dbReference type="InterPro" id="IPR000949">
    <property type="entry name" value="ELM2_dom"/>
</dbReference>
<feature type="domain" description="PHD-type" evidence="7">
    <location>
        <begin position="361"/>
        <end position="413"/>
    </location>
</feature>
<dbReference type="SMART" id="SM00439">
    <property type="entry name" value="BAH"/>
    <property type="match status" value="1"/>
</dbReference>
<keyword evidence="4" id="KW-0539">Nucleus</keyword>
<dbReference type="InterPro" id="IPR019787">
    <property type="entry name" value="Znf_PHD-finger"/>
</dbReference>
<evidence type="ECO:0000256" key="1">
    <source>
        <dbReference type="ARBA" id="ARBA00022723"/>
    </source>
</evidence>
<dbReference type="Gene3D" id="1.10.10.60">
    <property type="entry name" value="Homeodomain-like"/>
    <property type="match status" value="1"/>
</dbReference>
<evidence type="ECO:0000256" key="3">
    <source>
        <dbReference type="ARBA" id="ARBA00022833"/>
    </source>
</evidence>
<evidence type="ECO:0000256" key="6">
    <source>
        <dbReference type="SAM" id="MobiDB-lite"/>
    </source>
</evidence>
<feature type="compositionally biased region" description="Polar residues" evidence="6">
    <location>
        <begin position="128"/>
        <end position="140"/>
    </location>
</feature>
<dbReference type="Proteomes" id="UP000286134">
    <property type="component" value="Unassembled WGS sequence"/>
</dbReference>
<evidence type="ECO:0000259" key="10">
    <source>
        <dbReference type="PROSITE" id="PS51293"/>
    </source>
</evidence>
<dbReference type="Pfam" id="PF13832">
    <property type="entry name" value="zf-HC5HC2H_2"/>
    <property type="match status" value="1"/>
</dbReference>
<feature type="region of interest" description="Disordered" evidence="6">
    <location>
        <begin position="18"/>
        <end position="61"/>
    </location>
</feature>
<keyword evidence="1" id="KW-0479">Metal-binding</keyword>
<feature type="compositionally biased region" description="Basic residues" evidence="6">
    <location>
        <begin position="540"/>
        <end position="552"/>
    </location>
</feature>
<reference evidence="12 13" key="1">
    <citation type="journal article" date="2018" name="BMC Genomics">
        <title>Comparative genome analyses reveal sequence features reflecting distinct modes of host-adaptation between dicot and monocot powdery mildew.</title>
        <authorList>
            <person name="Wu Y."/>
            <person name="Ma X."/>
            <person name="Pan Z."/>
            <person name="Kale S.D."/>
            <person name="Song Y."/>
            <person name="King H."/>
            <person name="Zhang Q."/>
            <person name="Presley C."/>
            <person name="Deng X."/>
            <person name="Wei C.I."/>
            <person name="Xiao S."/>
        </authorList>
    </citation>
    <scope>NUCLEOTIDE SEQUENCE [LARGE SCALE GENOMIC DNA]</scope>
    <source>
        <strain evidence="12">UMSG2</strain>
    </source>
</reference>
<dbReference type="PANTHER" id="PTHR47672:SF1">
    <property type="entry name" value="E3 UBIQUITIN-PROTEIN LIGASE SNT2"/>
    <property type="match status" value="1"/>
</dbReference>
<keyword evidence="13" id="KW-1185">Reference proteome</keyword>
<dbReference type="InterPro" id="IPR001965">
    <property type="entry name" value="Znf_PHD"/>
</dbReference>
<feature type="region of interest" description="Disordered" evidence="6">
    <location>
        <begin position="536"/>
        <end position="572"/>
    </location>
</feature>
<evidence type="ECO:0000313" key="12">
    <source>
        <dbReference type="EMBL" id="RKF63454.1"/>
    </source>
</evidence>
<dbReference type="Gene3D" id="2.30.30.490">
    <property type="match status" value="1"/>
</dbReference>
<dbReference type="GO" id="GO:0004842">
    <property type="term" value="F:ubiquitin-protein transferase activity"/>
    <property type="evidence" value="ECO:0007669"/>
    <property type="project" value="TreeGrafter"/>
</dbReference>
<dbReference type="InterPro" id="IPR011011">
    <property type="entry name" value="Znf_FYVE_PHD"/>
</dbReference>
<feature type="domain" description="ELM2" evidence="9">
    <location>
        <begin position="509"/>
        <end position="682"/>
    </location>
</feature>
<dbReference type="PROSITE" id="PS50016">
    <property type="entry name" value="ZF_PHD_2"/>
    <property type="match status" value="2"/>
</dbReference>
<dbReference type="PROSITE" id="PS51156">
    <property type="entry name" value="ELM2"/>
    <property type="match status" value="1"/>
</dbReference>
<proteinExistence type="predicted"/>
<dbReference type="InterPro" id="IPR029617">
    <property type="entry name" value="Snt2"/>
</dbReference>
<dbReference type="PROSITE" id="PS51293">
    <property type="entry name" value="SANT"/>
    <property type="match status" value="1"/>
</dbReference>
<dbReference type="InterPro" id="IPR013083">
    <property type="entry name" value="Znf_RING/FYVE/PHD"/>
</dbReference>
<feature type="region of interest" description="Disordered" evidence="6">
    <location>
        <begin position="1571"/>
        <end position="1633"/>
    </location>
</feature>
<keyword evidence="2 5" id="KW-0863">Zinc-finger</keyword>
<dbReference type="InterPro" id="IPR001025">
    <property type="entry name" value="BAH_dom"/>
</dbReference>